<dbReference type="AlphaFoldDB" id="X1HH67"/>
<protein>
    <submittedName>
        <fullName evidence="1">Uncharacterized protein</fullName>
    </submittedName>
</protein>
<dbReference type="EMBL" id="BARU01025638">
    <property type="protein sequence ID" value="GAH68807.1"/>
    <property type="molecule type" value="Genomic_DNA"/>
</dbReference>
<comment type="caution">
    <text evidence="1">The sequence shown here is derived from an EMBL/GenBank/DDBJ whole genome shotgun (WGS) entry which is preliminary data.</text>
</comment>
<reference evidence="1" key="1">
    <citation type="journal article" date="2014" name="Front. Microbiol.">
        <title>High frequency of phylogenetically diverse reductive dehalogenase-homologous genes in deep subseafloor sedimentary metagenomes.</title>
        <authorList>
            <person name="Kawai M."/>
            <person name="Futagami T."/>
            <person name="Toyoda A."/>
            <person name="Takaki Y."/>
            <person name="Nishi S."/>
            <person name="Hori S."/>
            <person name="Arai W."/>
            <person name="Tsubouchi T."/>
            <person name="Morono Y."/>
            <person name="Uchiyama I."/>
            <person name="Ito T."/>
            <person name="Fujiyama A."/>
            <person name="Inagaki F."/>
            <person name="Takami H."/>
        </authorList>
    </citation>
    <scope>NUCLEOTIDE SEQUENCE</scope>
    <source>
        <strain evidence="1">Expedition CK06-06</strain>
    </source>
</reference>
<organism evidence="1">
    <name type="scientific">marine sediment metagenome</name>
    <dbReference type="NCBI Taxonomy" id="412755"/>
    <lineage>
        <taxon>unclassified sequences</taxon>
        <taxon>metagenomes</taxon>
        <taxon>ecological metagenomes</taxon>
    </lineage>
</organism>
<name>X1HH67_9ZZZZ</name>
<gene>
    <name evidence="1" type="ORF">S03H2_41286</name>
</gene>
<accession>X1HH67</accession>
<evidence type="ECO:0000313" key="1">
    <source>
        <dbReference type="EMBL" id="GAH68807.1"/>
    </source>
</evidence>
<sequence>MHTKIRDLEEKQRILKDRVLLIGQNLIEMKEKNTEDLLKIKKDIEIMKQSLERLHSFLETASAEFSKFARKEDLDILAKQARMFQPLEKLKKR</sequence>
<proteinExistence type="predicted"/>